<evidence type="ECO:0000259" key="5">
    <source>
        <dbReference type="PROSITE" id="PS50977"/>
    </source>
</evidence>
<reference evidence="6 7" key="1">
    <citation type="submission" date="2016-09" db="EMBL/GenBank/DDBJ databases">
        <title>Complete genome of Desulfosporosinus sp. OL.</title>
        <authorList>
            <person name="Mardanov A."/>
            <person name="Beletsky A."/>
            <person name="Panova A."/>
            <person name="Karnachuk O."/>
            <person name="Ravin N."/>
        </authorList>
    </citation>
    <scope>NUCLEOTIDE SEQUENCE [LARGE SCALE GENOMIC DNA]</scope>
    <source>
        <strain evidence="6 7">OL</strain>
    </source>
</reference>
<dbReference type="RefSeq" id="WP_075367561.1">
    <property type="nucleotide sequence ID" value="NZ_MLBF01000126.1"/>
</dbReference>
<keyword evidence="1" id="KW-0805">Transcription regulation</keyword>
<dbReference type="SUPFAM" id="SSF46689">
    <property type="entry name" value="Homeodomain-like"/>
    <property type="match status" value="2"/>
</dbReference>
<dbReference type="PANTHER" id="PTHR43479:SF11">
    <property type="entry name" value="ACREF_ENVCD OPERON REPRESSOR-RELATED"/>
    <property type="match status" value="1"/>
</dbReference>
<dbReference type="OrthoDB" id="268339at2"/>
<dbReference type="PANTHER" id="PTHR43479">
    <property type="entry name" value="ACREF/ENVCD OPERON REPRESSOR-RELATED"/>
    <property type="match status" value="1"/>
</dbReference>
<feature type="domain" description="HTH tetR-type" evidence="5">
    <location>
        <begin position="2"/>
        <end position="62"/>
    </location>
</feature>
<name>A0A1Q8QD41_9FIRM</name>
<evidence type="ECO:0000256" key="3">
    <source>
        <dbReference type="ARBA" id="ARBA00023163"/>
    </source>
</evidence>
<keyword evidence="7" id="KW-1185">Reference proteome</keyword>
<gene>
    <name evidence="6" type="ORF">DSOL_5355</name>
</gene>
<feature type="DNA-binding region" description="H-T-H motif" evidence="4">
    <location>
        <begin position="25"/>
        <end position="44"/>
    </location>
</feature>
<protein>
    <submittedName>
        <fullName evidence="6">Transcriptional regulator, TetR family</fullName>
    </submittedName>
</protein>
<comment type="caution">
    <text evidence="6">The sequence shown here is derived from an EMBL/GenBank/DDBJ whole genome shotgun (WGS) entry which is preliminary data.</text>
</comment>
<feature type="domain" description="HTH tetR-type" evidence="5">
    <location>
        <begin position="68"/>
        <end position="128"/>
    </location>
</feature>
<evidence type="ECO:0000256" key="2">
    <source>
        <dbReference type="ARBA" id="ARBA00023125"/>
    </source>
</evidence>
<dbReference type="STRING" id="1888891.DSOL_5355"/>
<sequence length="280" mass="32907">MEEKRNLIIKAAINIFVEKGYKKTTVDEIAANVGMSKSNLYNYFKTKEEIFKATKLPAKIKHKNPFSDAKRSGIIEGALEIFGQKGYSKTIMEDIAKNLGYTTAYIYQYFPSKMELYRAIVSEMSMEITTRLFKDFSEKDYKDNYRKSAKSLLKILAEPKWTGFFRMLVADGENYPELIDIFGKQLFNNHTVIFIKDLQKKGIFRDMDPLLMQRVFWGAVMGFFFEQYLLKRQPFFENEQFVDGLLDIFFLGVSCDQEPKHQLKDHLQSNEVYKHRKIKE</sequence>
<dbReference type="AlphaFoldDB" id="A0A1Q8QD41"/>
<dbReference type="PRINTS" id="PR00455">
    <property type="entry name" value="HTHTETR"/>
</dbReference>
<dbReference type="InterPro" id="IPR001647">
    <property type="entry name" value="HTH_TetR"/>
</dbReference>
<evidence type="ECO:0000256" key="1">
    <source>
        <dbReference type="ARBA" id="ARBA00023015"/>
    </source>
</evidence>
<proteinExistence type="predicted"/>
<keyword evidence="3" id="KW-0804">Transcription</keyword>
<dbReference type="Pfam" id="PF00440">
    <property type="entry name" value="TetR_N"/>
    <property type="match status" value="2"/>
</dbReference>
<evidence type="ECO:0000256" key="4">
    <source>
        <dbReference type="PROSITE-ProRule" id="PRU00335"/>
    </source>
</evidence>
<dbReference type="FunFam" id="1.10.10.60:FF:000141">
    <property type="entry name" value="TetR family transcriptional regulator"/>
    <property type="match status" value="1"/>
</dbReference>
<dbReference type="Proteomes" id="UP000186102">
    <property type="component" value="Unassembled WGS sequence"/>
</dbReference>
<dbReference type="InterPro" id="IPR009057">
    <property type="entry name" value="Homeodomain-like_sf"/>
</dbReference>
<evidence type="ECO:0000313" key="7">
    <source>
        <dbReference type="Proteomes" id="UP000186102"/>
    </source>
</evidence>
<feature type="DNA-binding region" description="H-T-H motif" evidence="4">
    <location>
        <begin position="91"/>
        <end position="110"/>
    </location>
</feature>
<dbReference type="GO" id="GO:0003677">
    <property type="term" value="F:DNA binding"/>
    <property type="evidence" value="ECO:0007669"/>
    <property type="project" value="UniProtKB-UniRule"/>
</dbReference>
<keyword evidence="2 4" id="KW-0238">DNA-binding</keyword>
<accession>A0A1Q8QD41</accession>
<dbReference type="InterPro" id="IPR050624">
    <property type="entry name" value="HTH-type_Tx_Regulator"/>
</dbReference>
<dbReference type="GO" id="GO:0045892">
    <property type="term" value="P:negative regulation of DNA-templated transcription"/>
    <property type="evidence" value="ECO:0007669"/>
    <property type="project" value="UniProtKB-ARBA"/>
</dbReference>
<dbReference type="EMBL" id="MLBF01000126">
    <property type="protein sequence ID" value="OLN25260.1"/>
    <property type="molecule type" value="Genomic_DNA"/>
</dbReference>
<dbReference type="PROSITE" id="PS50977">
    <property type="entry name" value="HTH_TETR_2"/>
    <property type="match status" value="2"/>
</dbReference>
<dbReference type="Gene3D" id="1.10.357.10">
    <property type="entry name" value="Tetracycline Repressor, domain 2"/>
    <property type="match status" value="2"/>
</dbReference>
<organism evidence="6 7">
    <name type="scientific">Desulfosporosinus metallidurans</name>
    <dbReference type="NCBI Taxonomy" id="1888891"/>
    <lineage>
        <taxon>Bacteria</taxon>
        <taxon>Bacillati</taxon>
        <taxon>Bacillota</taxon>
        <taxon>Clostridia</taxon>
        <taxon>Eubacteriales</taxon>
        <taxon>Desulfitobacteriaceae</taxon>
        <taxon>Desulfosporosinus</taxon>
    </lineage>
</organism>
<evidence type="ECO:0000313" key="6">
    <source>
        <dbReference type="EMBL" id="OLN25260.1"/>
    </source>
</evidence>